<gene>
    <name evidence="2" type="ORF">ACFPOF_17620</name>
</gene>
<evidence type="ECO:0000256" key="1">
    <source>
        <dbReference type="SAM" id="Phobius"/>
    </source>
</evidence>
<evidence type="ECO:0000313" key="3">
    <source>
        <dbReference type="Proteomes" id="UP001596113"/>
    </source>
</evidence>
<keyword evidence="3" id="KW-1185">Reference proteome</keyword>
<dbReference type="RefSeq" id="WP_378134963.1">
    <property type="nucleotide sequence ID" value="NZ_JBHSMI010000028.1"/>
</dbReference>
<reference evidence="3" key="1">
    <citation type="journal article" date="2019" name="Int. J. Syst. Evol. Microbiol.">
        <title>The Global Catalogue of Microorganisms (GCM) 10K type strain sequencing project: providing services to taxonomists for standard genome sequencing and annotation.</title>
        <authorList>
            <consortium name="The Broad Institute Genomics Platform"/>
            <consortium name="The Broad Institute Genome Sequencing Center for Infectious Disease"/>
            <person name="Wu L."/>
            <person name="Ma J."/>
        </authorList>
    </citation>
    <scope>NUCLEOTIDE SEQUENCE [LARGE SCALE GENOMIC DNA]</scope>
    <source>
        <strain evidence="3">CGMCC 1.18575</strain>
    </source>
</reference>
<keyword evidence="1" id="KW-0472">Membrane</keyword>
<organism evidence="2 3">
    <name type="scientific">Cohnella soli</name>
    <dbReference type="NCBI Taxonomy" id="425005"/>
    <lineage>
        <taxon>Bacteria</taxon>
        <taxon>Bacillati</taxon>
        <taxon>Bacillota</taxon>
        <taxon>Bacilli</taxon>
        <taxon>Bacillales</taxon>
        <taxon>Paenibacillaceae</taxon>
        <taxon>Cohnella</taxon>
    </lineage>
</organism>
<comment type="caution">
    <text evidence="2">The sequence shown here is derived from an EMBL/GenBank/DDBJ whole genome shotgun (WGS) entry which is preliminary data.</text>
</comment>
<dbReference type="Pfam" id="PF08592">
    <property type="entry name" value="Anthrone_oxy"/>
    <property type="match status" value="1"/>
</dbReference>
<feature type="transmembrane region" description="Helical" evidence="1">
    <location>
        <begin position="137"/>
        <end position="157"/>
    </location>
</feature>
<name>A0ABW0HZW3_9BACL</name>
<proteinExistence type="predicted"/>
<keyword evidence="1" id="KW-0812">Transmembrane</keyword>
<dbReference type="Proteomes" id="UP001596113">
    <property type="component" value="Unassembled WGS sequence"/>
</dbReference>
<feature type="transmembrane region" description="Helical" evidence="1">
    <location>
        <begin position="87"/>
        <end position="106"/>
    </location>
</feature>
<dbReference type="InterPro" id="IPR013901">
    <property type="entry name" value="Anthrone_oxy"/>
</dbReference>
<protein>
    <submittedName>
        <fullName evidence="2">DUF1772 domain-containing protein</fullName>
    </submittedName>
</protein>
<feature type="transmembrane region" description="Helical" evidence="1">
    <location>
        <begin position="56"/>
        <end position="75"/>
    </location>
</feature>
<evidence type="ECO:0000313" key="2">
    <source>
        <dbReference type="EMBL" id="MFC5404557.1"/>
    </source>
</evidence>
<dbReference type="EMBL" id="JBHSMI010000028">
    <property type="protein sequence ID" value="MFC5404557.1"/>
    <property type="molecule type" value="Genomic_DNA"/>
</dbReference>
<accession>A0ABW0HZW3</accession>
<keyword evidence="1" id="KW-1133">Transmembrane helix</keyword>
<sequence>MGNLLFGLTFASALGSGLIAGIFFAFSTFVMTALSRLPAEQGIVAMQSINSTILSTLFSFVFMGTALACVVLAIVSYKKLGTPSAAYLLAASLLYFVGSFLVTVIFNVPLNDTLAAVAPNSAAGAQQWTHYLSSWVAWNHVRTIASLASLAFFIVALRKWGN</sequence>